<proteinExistence type="predicted"/>
<evidence type="ECO:0000313" key="2">
    <source>
        <dbReference type="Proteomes" id="UP000063147"/>
    </source>
</evidence>
<gene>
    <name evidence="1" type="ORF">RN98_07645</name>
</gene>
<dbReference type="EMBL" id="CP012713">
    <property type="protein sequence ID" value="ALF18049.1"/>
    <property type="molecule type" value="Genomic_DNA"/>
</dbReference>
<dbReference type="Pfam" id="PF16138">
    <property type="entry name" value="DUF4846"/>
    <property type="match status" value="1"/>
</dbReference>
<organism evidence="1 2">
    <name type="scientific">Fusobacterium animalis</name>
    <dbReference type="NCBI Taxonomy" id="76859"/>
    <lineage>
        <taxon>Bacteria</taxon>
        <taxon>Fusobacteriati</taxon>
        <taxon>Fusobacteriota</taxon>
        <taxon>Fusobacteriia</taxon>
        <taxon>Fusobacteriales</taxon>
        <taxon>Fusobacteriaceae</taxon>
        <taxon>Fusobacterium</taxon>
    </lineage>
</organism>
<dbReference type="RefSeq" id="WP_060676361.1">
    <property type="nucleotide sequence ID" value="NZ_CP012713.1"/>
</dbReference>
<dbReference type="AlphaFoldDB" id="A0A0M3USB5"/>
<dbReference type="OrthoDB" id="5511471at2"/>
<evidence type="ECO:0008006" key="3">
    <source>
        <dbReference type="Google" id="ProtNLM"/>
    </source>
</evidence>
<evidence type="ECO:0000313" key="1">
    <source>
        <dbReference type="EMBL" id="ALF18049.1"/>
    </source>
</evidence>
<reference evidence="2" key="1">
    <citation type="submission" date="2015-09" db="EMBL/GenBank/DDBJ databases">
        <authorList>
            <person name="Kook J.-K."/>
            <person name="Park S.-N."/>
            <person name="Lim Y.K."/>
            <person name="Jo E."/>
        </authorList>
    </citation>
    <scope>NUCLEOTIDE SEQUENCE [LARGE SCALE GENOMIC DNA]</scope>
    <source>
        <strain evidence="2">KCOM 1279</strain>
    </source>
</reference>
<name>A0A0M3USB5_9FUSO</name>
<dbReference type="InterPro" id="IPR032315">
    <property type="entry name" value="DUF4846"/>
</dbReference>
<protein>
    <recommendedName>
        <fullName evidence="3">DUF4846 domain-containing protein</fullName>
    </recommendedName>
</protein>
<dbReference type="PATRIC" id="fig|76859.3.peg.1542"/>
<sequence>MKNRIYNFFIIILLFSLQTFLYAEINYVNKKGMTIETRYNVPNGYKRVKVEKESFAEFLRNQKLKPYGEKALYYNGKEKSNRGIYDSVIDVEIGKQNLHQCADAIILLRAEYLYSKKEYNKINFHFTSGFGAKYSKWMEGYRISVKGKGAYIKKANPSNTYKDFRNYMNIVFSYCGTLSLEKEMKLQNLDKMKIGDVFIKGGSPGHAVIIVDMAENEKGEKIFMLAQSYMPAQQTQILINPNSKELGVWYSLKGKDDLITPEWNFSINQLRSF</sequence>
<accession>A0A0M3USB5</accession>
<dbReference type="Proteomes" id="UP000063147">
    <property type="component" value="Chromosome"/>
</dbReference>